<protein>
    <submittedName>
        <fullName evidence="1">Zinc-binding protein</fullName>
    </submittedName>
</protein>
<accession>A0A3M0IG88</accession>
<evidence type="ECO:0000313" key="1">
    <source>
        <dbReference type="EMBL" id="RMB87110.1"/>
    </source>
</evidence>
<gene>
    <name evidence="1" type="ORF">CTZ28_04055</name>
</gene>
<dbReference type="Pfam" id="PF08859">
    <property type="entry name" value="DGC"/>
    <property type="match status" value="1"/>
</dbReference>
<dbReference type="Proteomes" id="UP000270471">
    <property type="component" value="Unassembled WGS sequence"/>
</dbReference>
<name>A0A3M0IG88_9ACTN</name>
<keyword evidence="2" id="KW-1185">Reference proteome</keyword>
<proteinExistence type="predicted"/>
<evidence type="ECO:0000313" key="2">
    <source>
        <dbReference type="Proteomes" id="UP000270471"/>
    </source>
</evidence>
<dbReference type="EMBL" id="PENI01000002">
    <property type="protein sequence ID" value="RMB87110.1"/>
    <property type="molecule type" value="Genomic_DNA"/>
</dbReference>
<dbReference type="OrthoDB" id="2111735at2"/>
<sequence>MDRTALVGTPWVPCPRRSPRHRLGSTDRSCHEACEAPLKRRRDLPLVYSCSGCSSAAQMTNWLAIQLDRRGIAEMSCIAGVGGDVPSLVRKAQSDRPVIAIDGCVLQCARNCLARHGVTPAVHHLLSDDGVRKRLGEDFDPEQAQQVLDGLIARISKEPRVPQKPAAG</sequence>
<dbReference type="AlphaFoldDB" id="A0A3M0IG88"/>
<reference evidence="1 2" key="1">
    <citation type="submission" date="2017-11" db="EMBL/GenBank/DDBJ databases">
        <title>Draft genome of actinobacteria isolated from guarana (Paullinia cupana (Mart.) Ducke.</title>
        <authorList>
            <person name="Siqueira K.A."/>
            <person name="Liotti R.G."/>
            <person name="Mendes T.A.O."/>
            <person name="Soares M.A."/>
        </authorList>
    </citation>
    <scope>NUCLEOTIDE SEQUENCE [LARGE SCALE GENOMIC DNA]</scope>
    <source>
        <strain evidence="1 2">193</strain>
    </source>
</reference>
<comment type="caution">
    <text evidence="1">The sequence shown here is derived from an EMBL/GenBank/DDBJ whole genome shotgun (WGS) entry which is preliminary data.</text>
</comment>
<dbReference type="RefSeq" id="WP_121887816.1">
    <property type="nucleotide sequence ID" value="NZ_PENI01000002.1"/>
</dbReference>
<organism evidence="1 2">
    <name type="scientific">Streptomyces shenzhenensis</name>
    <dbReference type="NCBI Taxonomy" id="943815"/>
    <lineage>
        <taxon>Bacteria</taxon>
        <taxon>Bacillati</taxon>
        <taxon>Actinomycetota</taxon>
        <taxon>Actinomycetes</taxon>
        <taxon>Kitasatosporales</taxon>
        <taxon>Streptomycetaceae</taxon>
        <taxon>Streptomyces</taxon>
    </lineage>
</organism>
<dbReference type="InterPro" id="IPR014958">
    <property type="entry name" value="DGC"/>
</dbReference>